<sequence length="199" mass="22419">MLNGKENQIEVSVFQQPKIGNKCNGDYFFYKETETQFISVLADGLGSGADANESSSAAIHIIKDHHTEPMEKLIKLCNNQLIHKRGVVLGIIKMDLVNKTFELTSIGNVGIAILKPNGEKKRNIPTPGYLPSYGHSFKVKRGELEPGHVFLMYSDGVYERSLLKHVTEKQDMFVITDRYAKRERENIADDTTLLAMRYG</sequence>
<accession>A0A6G1X8K8</accession>
<dbReference type="AlphaFoldDB" id="A0A6G1X8K8"/>
<dbReference type="SMART" id="SM00331">
    <property type="entry name" value="PP2C_SIG"/>
    <property type="match status" value="1"/>
</dbReference>
<proteinExistence type="predicted"/>
<evidence type="ECO:0000313" key="2">
    <source>
        <dbReference type="EMBL" id="MRG87210.1"/>
    </source>
</evidence>
<reference evidence="2 3" key="1">
    <citation type="submission" date="2019-11" db="EMBL/GenBank/DDBJ databases">
        <authorList>
            <person name="Li J."/>
        </authorList>
    </citation>
    <scope>NUCLEOTIDE SEQUENCE [LARGE SCALE GENOMIC DNA]</scope>
    <source>
        <strain evidence="2 3">J4</strain>
    </source>
</reference>
<protein>
    <submittedName>
        <fullName evidence="2">SpoIIE family protein phosphatase</fullName>
    </submittedName>
</protein>
<dbReference type="Pfam" id="PF07228">
    <property type="entry name" value="SpoIIE"/>
    <property type="match status" value="1"/>
</dbReference>
<feature type="domain" description="PPM-type phosphatase" evidence="1">
    <location>
        <begin position="6"/>
        <end position="198"/>
    </location>
</feature>
<organism evidence="2 3">
    <name type="scientific">Salinibacillus xinjiangensis</name>
    <dbReference type="NCBI Taxonomy" id="1229268"/>
    <lineage>
        <taxon>Bacteria</taxon>
        <taxon>Bacillati</taxon>
        <taxon>Bacillota</taxon>
        <taxon>Bacilli</taxon>
        <taxon>Bacillales</taxon>
        <taxon>Bacillaceae</taxon>
        <taxon>Salinibacillus</taxon>
    </lineage>
</organism>
<name>A0A6G1X8K8_9BACI</name>
<dbReference type="InterPro" id="IPR036457">
    <property type="entry name" value="PPM-type-like_dom_sf"/>
</dbReference>
<dbReference type="InterPro" id="IPR001932">
    <property type="entry name" value="PPM-type_phosphatase-like_dom"/>
</dbReference>
<dbReference type="Proteomes" id="UP000480185">
    <property type="component" value="Unassembled WGS sequence"/>
</dbReference>
<dbReference type="Gene3D" id="3.60.40.10">
    <property type="entry name" value="PPM-type phosphatase domain"/>
    <property type="match status" value="1"/>
</dbReference>
<dbReference type="EMBL" id="WJNH01000008">
    <property type="protein sequence ID" value="MRG87210.1"/>
    <property type="molecule type" value="Genomic_DNA"/>
</dbReference>
<dbReference type="InterPro" id="IPR039248">
    <property type="entry name" value="Ptase_RsbX"/>
</dbReference>
<dbReference type="PANTHER" id="PTHR35801:SF1">
    <property type="entry name" value="PHOSPHOSERINE PHOSPHATASE RSBX"/>
    <property type="match status" value="1"/>
</dbReference>
<comment type="caution">
    <text evidence="2">The sequence shown here is derived from an EMBL/GenBank/DDBJ whole genome shotgun (WGS) entry which is preliminary data.</text>
</comment>
<dbReference type="PANTHER" id="PTHR35801">
    <property type="entry name" value="PHOSPHOSERINE PHOSPHATASE RSBX"/>
    <property type="match status" value="1"/>
</dbReference>
<dbReference type="SUPFAM" id="SSF81606">
    <property type="entry name" value="PP2C-like"/>
    <property type="match status" value="1"/>
</dbReference>
<evidence type="ECO:0000313" key="3">
    <source>
        <dbReference type="Proteomes" id="UP000480185"/>
    </source>
</evidence>
<evidence type="ECO:0000259" key="1">
    <source>
        <dbReference type="SMART" id="SM00331"/>
    </source>
</evidence>
<gene>
    <name evidence="2" type="ORF">GH754_12990</name>
</gene>
<keyword evidence="3" id="KW-1185">Reference proteome</keyword>